<dbReference type="EMBL" id="UGGP01000001">
    <property type="protein sequence ID" value="STO09227.1"/>
    <property type="molecule type" value="Genomic_DNA"/>
</dbReference>
<dbReference type="InterPro" id="IPR050624">
    <property type="entry name" value="HTH-type_Tx_Regulator"/>
</dbReference>
<reference evidence="4 5" key="1">
    <citation type="submission" date="2018-06" db="EMBL/GenBank/DDBJ databases">
        <authorList>
            <consortium name="Pathogen Informatics"/>
            <person name="Doyle S."/>
        </authorList>
    </citation>
    <scope>NUCLEOTIDE SEQUENCE [LARGE SCALE GENOMIC DNA]</scope>
    <source>
        <strain evidence="4 5">NCTC13163</strain>
    </source>
</reference>
<gene>
    <name evidence="4" type="ORF">NCTC13163_02644</name>
</gene>
<dbReference type="SUPFAM" id="SSF46689">
    <property type="entry name" value="Homeodomain-like"/>
    <property type="match status" value="1"/>
</dbReference>
<dbReference type="InterPro" id="IPR001647">
    <property type="entry name" value="HTH_TetR"/>
</dbReference>
<protein>
    <submittedName>
        <fullName evidence="4">DNA-binding transcriptional repressor AcrR</fullName>
    </submittedName>
</protein>
<evidence type="ECO:0000256" key="1">
    <source>
        <dbReference type="ARBA" id="ARBA00023125"/>
    </source>
</evidence>
<proteinExistence type="predicted"/>
<dbReference type="AlphaFoldDB" id="A0A377FWN9"/>
<feature type="DNA-binding region" description="H-T-H motif" evidence="2">
    <location>
        <begin position="25"/>
        <end position="44"/>
    </location>
</feature>
<dbReference type="RefSeq" id="WP_029333697.1">
    <property type="nucleotide sequence ID" value="NZ_UGGP01000001.1"/>
</dbReference>
<dbReference type="Proteomes" id="UP000254060">
    <property type="component" value="Unassembled WGS sequence"/>
</dbReference>
<dbReference type="STRING" id="1397694.GCA_000702585_00069"/>
<dbReference type="PANTHER" id="PTHR43479">
    <property type="entry name" value="ACREF/ENVCD OPERON REPRESSOR-RELATED"/>
    <property type="match status" value="1"/>
</dbReference>
<dbReference type="PRINTS" id="PR00455">
    <property type="entry name" value="HTHTETR"/>
</dbReference>
<evidence type="ECO:0000259" key="3">
    <source>
        <dbReference type="PROSITE" id="PS50977"/>
    </source>
</evidence>
<accession>A0A377FWN9</accession>
<keyword evidence="1 2" id="KW-0238">DNA-binding</keyword>
<evidence type="ECO:0000256" key="2">
    <source>
        <dbReference type="PROSITE-ProRule" id="PRU00335"/>
    </source>
</evidence>
<sequence length="290" mass="34124">MKDKKRKVADVAMTLFIENGVQQTSVQEIIERAHISKGTFYNYFASKTDCVANILENLRYDAGQRRIEMQLGRDKRDKDIFIEQISILIQLNEERNLYALFESIMSANEPELKKLVLQHRVYEIEWLAMRLTEIIGEEIRPYSIELTILFNGMLQHILFTLRITNTAYSIQQLVRNLYGYVELMAARMVETGDHILNPVTVDQMRGTTDKNLVTMDELIEMAERIRTHVKMTEEQADLFEAITYELHQERLRKIVLEQLLKPFQRLFKGATGETEVQKFTNLVWLYTRTH</sequence>
<dbReference type="GO" id="GO:0003677">
    <property type="term" value="F:DNA binding"/>
    <property type="evidence" value="ECO:0007669"/>
    <property type="project" value="UniProtKB-UniRule"/>
</dbReference>
<evidence type="ECO:0000313" key="5">
    <source>
        <dbReference type="Proteomes" id="UP000254060"/>
    </source>
</evidence>
<dbReference type="InterPro" id="IPR023772">
    <property type="entry name" value="DNA-bd_HTH_TetR-type_CS"/>
</dbReference>
<dbReference type="InterPro" id="IPR009057">
    <property type="entry name" value="Homeodomain-like_sf"/>
</dbReference>
<feature type="domain" description="HTH tetR-type" evidence="3">
    <location>
        <begin position="2"/>
        <end position="62"/>
    </location>
</feature>
<dbReference type="PROSITE" id="PS50977">
    <property type="entry name" value="HTH_TETR_2"/>
    <property type="match status" value="1"/>
</dbReference>
<dbReference type="PROSITE" id="PS01081">
    <property type="entry name" value="HTH_TETR_1"/>
    <property type="match status" value="1"/>
</dbReference>
<dbReference type="Gene3D" id="1.10.357.10">
    <property type="entry name" value="Tetracycline Repressor, domain 2"/>
    <property type="match status" value="1"/>
</dbReference>
<dbReference type="Pfam" id="PF00440">
    <property type="entry name" value="TetR_N"/>
    <property type="match status" value="1"/>
</dbReference>
<evidence type="ECO:0000313" key="4">
    <source>
        <dbReference type="EMBL" id="STO09227.1"/>
    </source>
</evidence>
<name>A0A377FWN9_9BACL</name>
<dbReference type="PANTHER" id="PTHR43479:SF22">
    <property type="entry name" value="TRANSCRIPTIONAL REGULATOR, TETR FAMILY"/>
    <property type="match status" value="1"/>
</dbReference>
<organism evidence="4 5">
    <name type="scientific">Exiguobacterium aurantiacum</name>
    <dbReference type="NCBI Taxonomy" id="33987"/>
    <lineage>
        <taxon>Bacteria</taxon>
        <taxon>Bacillati</taxon>
        <taxon>Bacillota</taxon>
        <taxon>Bacilli</taxon>
        <taxon>Bacillales</taxon>
        <taxon>Bacillales Family XII. Incertae Sedis</taxon>
        <taxon>Exiguobacterium</taxon>
    </lineage>
</organism>
<dbReference type="OrthoDB" id="9812993at2"/>